<accession>A0AAF3J238</accession>
<feature type="signal peptide" evidence="1">
    <location>
        <begin position="1"/>
        <end position="19"/>
    </location>
</feature>
<organism evidence="2 3">
    <name type="scientific">Mesorhabditis belari</name>
    <dbReference type="NCBI Taxonomy" id="2138241"/>
    <lineage>
        <taxon>Eukaryota</taxon>
        <taxon>Metazoa</taxon>
        <taxon>Ecdysozoa</taxon>
        <taxon>Nematoda</taxon>
        <taxon>Chromadorea</taxon>
        <taxon>Rhabditida</taxon>
        <taxon>Rhabditina</taxon>
        <taxon>Rhabditomorpha</taxon>
        <taxon>Rhabditoidea</taxon>
        <taxon>Rhabditidae</taxon>
        <taxon>Mesorhabditinae</taxon>
        <taxon>Mesorhabditis</taxon>
    </lineage>
</organism>
<dbReference type="WBParaSite" id="MBELARI_LOCUS11407">
    <property type="protein sequence ID" value="MBELARI_LOCUS11407"/>
    <property type="gene ID" value="MBELARI_LOCUS11407"/>
</dbReference>
<name>A0AAF3J238_9BILA</name>
<protein>
    <submittedName>
        <fullName evidence="3">Uncharacterized protein</fullName>
    </submittedName>
</protein>
<dbReference type="AlphaFoldDB" id="A0AAF3J238"/>
<evidence type="ECO:0000313" key="2">
    <source>
        <dbReference type="Proteomes" id="UP000887575"/>
    </source>
</evidence>
<sequence length="70" mass="7451">MRAFSILFIALFLIGFTLATEPTMMKEDDVHNSFAQCPGTCPTYPPDCTACCIGLGEPSGVCHESSCVCA</sequence>
<evidence type="ECO:0000256" key="1">
    <source>
        <dbReference type="SAM" id="SignalP"/>
    </source>
</evidence>
<reference evidence="3" key="1">
    <citation type="submission" date="2024-02" db="UniProtKB">
        <authorList>
            <consortium name="WormBaseParasite"/>
        </authorList>
    </citation>
    <scope>IDENTIFICATION</scope>
</reference>
<feature type="chain" id="PRO_5041938809" evidence="1">
    <location>
        <begin position="20"/>
        <end position="70"/>
    </location>
</feature>
<dbReference type="Proteomes" id="UP000887575">
    <property type="component" value="Unassembled WGS sequence"/>
</dbReference>
<keyword evidence="2" id="KW-1185">Reference proteome</keyword>
<proteinExistence type="predicted"/>
<evidence type="ECO:0000313" key="3">
    <source>
        <dbReference type="WBParaSite" id="MBELARI_LOCUS11407"/>
    </source>
</evidence>
<keyword evidence="1" id="KW-0732">Signal</keyword>